<dbReference type="EMBL" id="JAJCGD010000029">
    <property type="protein sequence ID" value="MCB6828925.1"/>
    <property type="molecule type" value="Genomic_DNA"/>
</dbReference>
<gene>
    <name evidence="1" type="ORF">LIY65_09490</name>
</gene>
<sequence>MKNLIKTVLGVFIKSKIEQRKQKIKAKLEKEISTTTSEWVKARNTGFLALIDSANNKILDEIEKTISKH</sequence>
<evidence type="ECO:0000313" key="1">
    <source>
        <dbReference type="EMBL" id="MCB6828925.1"/>
    </source>
</evidence>
<organism evidence="1 2">
    <name type="scientific">Megamonas funiformis</name>
    <dbReference type="NCBI Taxonomy" id="437897"/>
    <lineage>
        <taxon>Bacteria</taxon>
        <taxon>Bacillati</taxon>
        <taxon>Bacillota</taxon>
        <taxon>Negativicutes</taxon>
        <taxon>Selenomonadales</taxon>
        <taxon>Selenomonadaceae</taxon>
        <taxon>Megamonas</taxon>
    </lineage>
</organism>
<proteinExistence type="predicted"/>
<protein>
    <recommendedName>
        <fullName evidence="3">Phage protein</fullName>
    </recommendedName>
</protein>
<evidence type="ECO:0000313" key="2">
    <source>
        <dbReference type="Proteomes" id="UP001198190"/>
    </source>
</evidence>
<dbReference type="RefSeq" id="WP_227153178.1">
    <property type="nucleotide sequence ID" value="NZ_CATWCR010000065.1"/>
</dbReference>
<reference evidence="1" key="1">
    <citation type="submission" date="2021-10" db="EMBL/GenBank/DDBJ databases">
        <title>Collection of gut derived symbiotic bacterial strains cultured from healthy donors.</title>
        <authorList>
            <person name="Lin H."/>
            <person name="Littmann E."/>
            <person name="Claire K."/>
            <person name="Pamer E."/>
        </authorList>
    </citation>
    <scope>NUCLEOTIDE SEQUENCE</scope>
    <source>
        <strain evidence="1">MSK.7.16</strain>
    </source>
</reference>
<dbReference type="AlphaFoldDB" id="A0AAW4UAH4"/>
<name>A0AAW4UAH4_9FIRM</name>
<dbReference type="Proteomes" id="UP001198190">
    <property type="component" value="Unassembled WGS sequence"/>
</dbReference>
<comment type="caution">
    <text evidence="1">The sequence shown here is derived from an EMBL/GenBank/DDBJ whole genome shotgun (WGS) entry which is preliminary data.</text>
</comment>
<accession>A0AAW4UAH4</accession>
<evidence type="ECO:0008006" key="3">
    <source>
        <dbReference type="Google" id="ProtNLM"/>
    </source>
</evidence>